<evidence type="ECO:0008006" key="2">
    <source>
        <dbReference type="Google" id="ProtNLM"/>
    </source>
</evidence>
<dbReference type="AlphaFoldDB" id="X0ZG67"/>
<sequence>MVKILNLYAGIGGNRKLWGDVKGCGKDIKVYFNSEKPQEGFDIIQCGKGITCEKCSLIEVKE</sequence>
<reference evidence="1" key="1">
    <citation type="journal article" date="2014" name="Front. Microbiol.">
        <title>High frequency of phylogenetically diverse reductive dehalogenase-homologous genes in deep subseafloor sedimentary metagenomes.</title>
        <authorList>
            <person name="Kawai M."/>
            <person name="Futagami T."/>
            <person name="Toyoda A."/>
            <person name="Takaki Y."/>
            <person name="Nishi S."/>
            <person name="Hori S."/>
            <person name="Arai W."/>
            <person name="Tsubouchi T."/>
            <person name="Morono Y."/>
            <person name="Uchiyama I."/>
            <person name="Ito T."/>
            <person name="Fujiyama A."/>
            <person name="Inagaki F."/>
            <person name="Takami H."/>
        </authorList>
    </citation>
    <scope>NUCLEOTIDE SEQUENCE</scope>
    <source>
        <strain evidence="1">Expedition CK06-06</strain>
    </source>
</reference>
<gene>
    <name evidence="1" type="ORF">S01H4_10873</name>
</gene>
<proteinExistence type="predicted"/>
<accession>X0ZG67</accession>
<comment type="caution">
    <text evidence="1">The sequence shown here is derived from an EMBL/GenBank/DDBJ whole genome shotgun (WGS) entry which is preliminary data.</text>
</comment>
<evidence type="ECO:0000313" key="1">
    <source>
        <dbReference type="EMBL" id="GAG68640.1"/>
    </source>
</evidence>
<name>X0ZG67_9ZZZZ</name>
<protein>
    <recommendedName>
        <fullName evidence="2">DNA (cytosine-5-)-methyltransferase</fullName>
    </recommendedName>
</protein>
<organism evidence="1">
    <name type="scientific">marine sediment metagenome</name>
    <dbReference type="NCBI Taxonomy" id="412755"/>
    <lineage>
        <taxon>unclassified sequences</taxon>
        <taxon>metagenomes</taxon>
        <taxon>ecological metagenomes</taxon>
    </lineage>
</organism>
<dbReference type="EMBL" id="BART01004256">
    <property type="protein sequence ID" value="GAG68640.1"/>
    <property type="molecule type" value="Genomic_DNA"/>
</dbReference>